<reference evidence="3 4" key="1">
    <citation type="submission" date="2018-08" db="EMBL/GenBank/DDBJ databases">
        <title>Recombination of ecologically and evolutionarily significant loci maintains genetic cohesion in the Pseudomonas syringae species complex.</title>
        <authorList>
            <person name="Dillon M."/>
            <person name="Thakur S."/>
            <person name="Almeida R.N.D."/>
            <person name="Weir B.S."/>
            <person name="Guttman D.S."/>
        </authorList>
    </citation>
    <scope>NUCLEOTIDE SEQUENCE [LARGE SCALE GENOMIC DNA]</scope>
    <source>
        <strain evidence="3 4">ICMP 2788</strain>
    </source>
</reference>
<dbReference type="AlphaFoldDB" id="A0A3M6DJE7"/>
<sequence>MRKPPVQLLKPVSEGFQLPLVVLPNGSLEMRSASCIPIMRYPDGRICYFANMFVLELYSQGYSLTNRGGTVKAYMSLLPQVIKYVHNNQLTFPQFTDSRFQHFMLTLNSFKEDGTKPSQNQQIEIICQSLDLLEHVGHLIDQPSFVSKQGVIQAHRVSTPDQSKASDHQNRSRSFQREIRWQIENMPLRSDPGHGMAIGLDALAGLKKATAGASSPFLAQRNALLIEIIHAAGSRRGETSPIKVADIKNALENVYTPNCLSLQTLKHERLEYREIAIPRGTLEMANEYIQNARRAKIRKTIGRANDHGYLFISERTGAPLSTNTITNIFWKLRKFAGIVERAHPHQLRHLYIHEKMDDLVFLLESSMNTSVHSSYRLSLIASLKLMQETGHRSIQGLEHYLDEYYQELVHKSLPDRLALREAALRKVPQHISTILGVIKDLKTNQIKPFVERMLLALQGDLASHDQ</sequence>
<name>A0A3M6DJE7_PSESJ</name>
<comment type="caution">
    <text evidence="3">The sequence shown here is derived from an EMBL/GenBank/DDBJ whole genome shotgun (WGS) entry which is preliminary data.</text>
</comment>
<dbReference type="GO" id="GO:0015074">
    <property type="term" value="P:DNA integration"/>
    <property type="evidence" value="ECO:0007669"/>
    <property type="project" value="InterPro"/>
</dbReference>
<dbReference type="SUPFAM" id="SSF56349">
    <property type="entry name" value="DNA breaking-rejoining enzymes"/>
    <property type="match status" value="1"/>
</dbReference>
<dbReference type="Proteomes" id="UP000276886">
    <property type="component" value="Unassembled WGS sequence"/>
</dbReference>
<dbReference type="GO" id="GO:0006310">
    <property type="term" value="P:DNA recombination"/>
    <property type="evidence" value="ECO:0007669"/>
    <property type="project" value="UniProtKB-KW"/>
</dbReference>
<dbReference type="Gene3D" id="1.10.443.10">
    <property type="entry name" value="Intergrase catalytic core"/>
    <property type="match status" value="1"/>
</dbReference>
<protein>
    <submittedName>
        <fullName evidence="3">Integrase protein</fullName>
    </submittedName>
</protein>
<evidence type="ECO:0000313" key="4">
    <source>
        <dbReference type="Proteomes" id="UP000276886"/>
    </source>
</evidence>
<dbReference type="InterPro" id="IPR011010">
    <property type="entry name" value="DNA_brk_join_enz"/>
</dbReference>
<dbReference type="GO" id="GO:0003677">
    <property type="term" value="F:DNA binding"/>
    <property type="evidence" value="ECO:0007669"/>
    <property type="project" value="InterPro"/>
</dbReference>
<dbReference type="InterPro" id="IPR002104">
    <property type="entry name" value="Integrase_catalytic"/>
</dbReference>
<accession>A0A3M6DJE7</accession>
<organism evidence="3 4">
    <name type="scientific">Pseudomonas syringae pv. pisi</name>
    <dbReference type="NCBI Taxonomy" id="59510"/>
    <lineage>
        <taxon>Bacteria</taxon>
        <taxon>Pseudomonadati</taxon>
        <taxon>Pseudomonadota</taxon>
        <taxon>Gammaproteobacteria</taxon>
        <taxon>Pseudomonadales</taxon>
        <taxon>Pseudomonadaceae</taxon>
        <taxon>Pseudomonas</taxon>
        <taxon>Pseudomonas syringae</taxon>
    </lineage>
</organism>
<dbReference type="CDD" id="cd00397">
    <property type="entry name" value="DNA_BRE_C"/>
    <property type="match status" value="1"/>
</dbReference>
<gene>
    <name evidence="3" type="ORF">ALQ44_00643</name>
</gene>
<dbReference type="InterPro" id="IPR013762">
    <property type="entry name" value="Integrase-like_cat_sf"/>
</dbReference>
<feature type="domain" description="Tyr recombinase" evidence="2">
    <location>
        <begin position="193"/>
        <end position="424"/>
    </location>
</feature>
<evidence type="ECO:0000313" key="3">
    <source>
        <dbReference type="EMBL" id="RMO32221.1"/>
    </source>
</evidence>
<dbReference type="Pfam" id="PF00589">
    <property type="entry name" value="Phage_integrase"/>
    <property type="match status" value="1"/>
</dbReference>
<dbReference type="PROSITE" id="PS51898">
    <property type="entry name" value="TYR_RECOMBINASE"/>
    <property type="match status" value="1"/>
</dbReference>
<evidence type="ECO:0000256" key="1">
    <source>
        <dbReference type="ARBA" id="ARBA00023172"/>
    </source>
</evidence>
<evidence type="ECO:0000259" key="2">
    <source>
        <dbReference type="PROSITE" id="PS51898"/>
    </source>
</evidence>
<dbReference type="EMBL" id="RBPQ01000041">
    <property type="protein sequence ID" value="RMO32221.1"/>
    <property type="molecule type" value="Genomic_DNA"/>
</dbReference>
<proteinExistence type="predicted"/>
<keyword evidence="1" id="KW-0233">DNA recombination</keyword>